<organism evidence="2 3">
    <name type="scientific">Podospora appendiculata</name>
    <dbReference type="NCBI Taxonomy" id="314037"/>
    <lineage>
        <taxon>Eukaryota</taxon>
        <taxon>Fungi</taxon>
        <taxon>Dikarya</taxon>
        <taxon>Ascomycota</taxon>
        <taxon>Pezizomycotina</taxon>
        <taxon>Sordariomycetes</taxon>
        <taxon>Sordariomycetidae</taxon>
        <taxon>Sordariales</taxon>
        <taxon>Podosporaceae</taxon>
        <taxon>Podospora</taxon>
    </lineage>
</organism>
<comment type="caution">
    <text evidence="2">The sequence shown here is derived from an EMBL/GenBank/DDBJ whole genome shotgun (WGS) entry which is preliminary data.</text>
</comment>
<keyword evidence="1" id="KW-1133">Transmembrane helix</keyword>
<keyword evidence="3" id="KW-1185">Reference proteome</keyword>
<gene>
    <name evidence="2" type="ORF">B0T22DRAFT_248784</name>
</gene>
<keyword evidence="1" id="KW-0812">Transmembrane</keyword>
<dbReference type="Proteomes" id="UP001270362">
    <property type="component" value="Unassembled WGS sequence"/>
</dbReference>
<feature type="transmembrane region" description="Helical" evidence="1">
    <location>
        <begin position="47"/>
        <end position="77"/>
    </location>
</feature>
<reference evidence="2" key="2">
    <citation type="submission" date="2023-06" db="EMBL/GenBank/DDBJ databases">
        <authorList>
            <consortium name="Lawrence Berkeley National Laboratory"/>
            <person name="Haridas S."/>
            <person name="Hensen N."/>
            <person name="Bonometti L."/>
            <person name="Westerberg I."/>
            <person name="Brannstrom I.O."/>
            <person name="Guillou S."/>
            <person name="Cros-Aarteil S."/>
            <person name="Calhoun S."/>
            <person name="Kuo A."/>
            <person name="Mondo S."/>
            <person name="Pangilinan J."/>
            <person name="Riley R."/>
            <person name="Labutti K."/>
            <person name="Andreopoulos B."/>
            <person name="Lipzen A."/>
            <person name="Chen C."/>
            <person name="Yanf M."/>
            <person name="Daum C."/>
            <person name="Ng V."/>
            <person name="Clum A."/>
            <person name="Steindorff A."/>
            <person name="Ohm R."/>
            <person name="Martin F."/>
            <person name="Silar P."/>
            <person name="Natvig D."/>
            <person name="Lalanne C."/>
            <person name="Gautier V."/>
            <person name="Ament-Velasquez S.L."/>
            <person name="Kruys A."/>
            <person name="Hutchinson M.I."/>
            <person name="Powell A.J."/>
            <person name="Barry K."/>
            <person name="Miller A.N."/>
            <person name="Grigoriev I.V."/>
            <person name="Debuchy R."/>
            <person name="Gladieux P."/>
            <person name="Thoren M.H."/>
            <person name="Johannesson H."/>
        </authorList>
    </citation>
    <scope>NUCLEOTIDE SEQUENCE</scope>
    <source>
        <strain evidence="2">CBS 314.62</strain>
    </source>
</reference>
<protein>
    <submittedName>
        <fullName evidence="2">Uncharacterized protein</fullName>
    </submittedName>
</protein>
<evidence type="ECO:0000256" key="1">
    <source>
        <dbReference type="SAM" id="Phobius"/>
    </source>
</evidence>
<reference evidence="2" key="1">
    <citation type="journal article" date="2023" name="Mol. Phylogenet. Evol.">
        <title>Genome-scale phylogeny and comparative genomics of the fungal order Sordariales.</title>
        <authorList>
            <person name="Hensen N."/>
            <person name="Bonometti L."/>
            <person name="Westerberg I."/>
            <person name="Brannstrom I.O."/>
            <person name="Guillou S."/>
            <person name="Cros-Aarteil S."/>
            <person name="Calhoun S."/>
            <person name="Haridas S."/>
            <person name="Kuo A."/>
            <person name="Mondo S."/>
            <person name="Pangilinan J."/>
            <person name="Riley R."/>
            <person name="LaButti K."/>
            <person name="Andreopoulos B."/>
            <person name="Lipzen A."/>
            <person name="Chen C."/>
            <person name="Yan M."/>
            <person name="Daum C."/>
            <person name="Ng V."/>
            <person name="Clum A."/>
            <person name="Steindorff A."/>
            <person name="Ohm R.A."/>
            <person name="Martin F."/>
            <person name="Silar P."/>
            <person name="Natvig D.O."/>
            <person name="Lalanne C."/>
            <person name="Gautier V."/>
            <person name="Ament-Velasquez S.L."/>
            <person name="Kruys A."/>
            <person name="Hutchinson M.I."/>
            <person name="Powell A.J."/>
            <person name="Barry K."/>
            <person name="Miller A.N."/>
            <person name="Grigoriev I.V."/>
            <person name="Debuchy R."/>
            <person name="Gladieux P."/>
            <person name="Hiltunen Thoren M."/>
            <person name="Johannesson H."/>
        </authorList>
    </citation>
    <scope>NUCLEOTIDE SEQUENCE</scope>
    <source>
        <strain evidence="2">CBS 314.62</strain>
    </source>
</reference>
<keyword evidence="1" id="KW-0472">Membrane</keyword>
<sequence>MAGAATASAAAIITYAAAYDRYYMLWATVFENARYLSQGAGRRMDEILHSVVVVVGVVLACSLGGWDGWIGFILFFVDIMEWLFFFL</sequence>
<dbReference type="AlphaFoldDB" id="A0AAE0X2F7"/>
<name>A0AAE0X2F7_9PEZI</name>
<proteinExistence type="predicted"/>
<evidence type="ECO:0000313" key="3">
    <source>
        <dbReference type="Proteomes" id="UP001270362"/>
    </source>
</evidence>
<dbReference type="EMBL" id="JAULSO010000004">
    <property type="protein sequence ID" value="KAK3683491.1"/>
    <property type="molecule type" value="Genomic_DNA"/>
</dbReference>
<evidence type="ECO:0000313" key="2">
    <source>
        <dbReference type="EMBL" id="KAK3683491.1"/>
    </source>
</evidence>
<accession>A0AAE0X2F7</accession>